<dbReference type="RefSeq" id="WP_010596421.1">
    <property type="nucleotide sequence ID" value="NZ_CP023714.1"/>
</dbReference>
<accession>A0A098BFD6</accession>
<dbReference type="SMART" id="SM00830">
    <property type="entry name" value="CM_2"/>
    <property type="match status" value="1"/>
</dbReference>
<dbReference type="InterPro" id="IPR002701">
    <property type="entry name" value="CM_II_prokaryot"/>
</dbReference>
<dbReference type="GeneID" id="66835992"/>
<sequence length="121" mass="13603">MDNSNDHRADATAESAPDDLLDGLRTELDRVDARLLDTVRDRLRICARIAHLKQRHAIPMLQPGRMQVVHARAESYAHRNDMSPEFLHSLYALLIAEACRVEDLIIDGPGAAPAQLRETRT</sequence>
<dbReference type="Proteomes" id="UP000042997">
    <property type="component" value="Unassembled WGS sequence"/>
</dbReference>
<dbReference type="InterPro" id="IPR036979">
    <property type="entry name" value="CM_dom_sf"/>
</dbReference>
<gene>
    <name evidence="1" type="ORF">RHRU231_120022</name>
</gene>
<reference evidence="1 2" key="1">
    <citation type="journal article" date="2014" name="Genome Announc.">
        <title>Draft Genome Sequence of Propane- and Butane-Oxidizing Actinobacterium Rhodococcus ruber IEGM 231.</title>
        <authorList>
            <person name="Ivshina I.B."/>
            <person name="Kuyukina M.S."/>
            <person name="Krivoruchko A.V."/>
            <person name="Barbe V."/>
            <person name="Fischer C."/>
        </authorList>
    </citation>
    <scope>NUCLEOTIDE SEQUENCE [LARGE SCALE GENOMIC DNA]</scope>
</reference>
<dbReference type="GO" id="GO:0046417">
    <property type="term" value="P:chorismate metabolic process"/>
    <property type="evidence" value="ECO:0007669"/>
    <property type="project" value="InterPro"/>
</dbReference>
<evidence type="ECO:0000313" key="1">
    <source>
        <dbReference type="EMBL" id="CDZ86907.1"/>
    </source>
</evidence>
<protein>
    <submittedName>
        <fullName evidence="1">Chorismate mutase</fullName>
    </submittedName>
</protein>
<dbReference type="OrthoDB" id="4479197at2"/>
<dbReference type="eggNOG" id="COG1605">
    <property type="taxonomic scope" value="Bacteria"/>
</dbReference>
<dbReference type="GO" id="GO:0004106">
    <property type="term" value="F:chorismate mutase activity"/>
    <property type="evidence" value="ECO:0007669"/>
    <property type="project" value="InterPro"/>
</dbReference>
<dbReference type="PROSITE" id="PS51168">
    <property type="entry name" value="CHORISMATE_MUT_2"/>
    <property type="match status" value="1"/>
</dbReference>
<dbReference type="KEGG" id="rrz:CS378_03645"/>
<name>A0A098BFD6_9NOCA</name>
<dbReference type="InterPro" id="IPR036263">
    <property type="entry name" value="Chorismate_II_sf"/>
</dbReference>
<dbReference type="Gene3D" id="1.20.59.10">
    <property type="entry name" value="Chorismate mutase"/>
    <property type="match status" value="1"/>
</dbReference>
<dbReference type="EMBL" id="CCSD01000020">
    <property type="protein sequence ID" value="CDZ86907.1"/>
    <property type="molecule type" value="Genomic_DNA"/>
</dbReference>
<evidence type="ECO:0000313" key="2">
    <source>
        <dbReference type="Proteomes" id="UP000042997"/>
    </source>
</evidence>
<dbReference type="Pfam" id="PF01817">
    <property type="entry name" value="CM_2"/>
    <property type="match status" value="1"/>
</dbReference>
<proteinExistence type="predicted"/>
<dbReference type="AlphaFoldDB" id="A0A098BFD6"/>
<dbReference type="SUPFAM" id="SSF48600">
    <property type="entry name" value="Chorismate mutase II"/>
    <property type="match status" value="1"/>
</dbReference>
<organism evidence="1 2">
    <name type="scientific">Rhodococcus ruber</name>
    <dbReference type="NCBI Taxonomy" id="1830"/>
    <lineage>
        <taxon>Bacteria</taxon>
        <taxon>Bacillati</taxon>
        <taxon>Actinomycetota</taxon>
        <taxon>Actinomycetes</taxon>
        <taxon>Mycobacteriales</taxon>
        <taxon>Nocardiaceae</taxon>
        <taxon>Rhodococcus</taxon>
    </lineage>
</organism>